<comment type="caution">
    <text evidence="9">The sequence shown here is derived from an EMBL/GenBank/DDBJ whole genome shotgun (WGS) entry which is preliminary data.</text>
</comment>
<dbReference type="GO" id="GO:0005886">
    <property type="term" value="C:plasma membrane"/>
    <property type="evidence" value="ECO:0007669"/>
    <property type="project" value="UniProtKB-SubCell"/>
</dbReference>
<evidence type="ECO:0000256" key="5">
    <source>
        <dbReference type="ARBA" id="ARBA00022989"/>
    </source>
</evidence>
<feature type="transmembrane region" description="Helical" evidence="7">
    <location>
        <begin position="12"/>
        <end position="42"/>
    </location>
</feature>
<organism evidence="9">
    <name type="scientific">bioreactor metagenome</name>
    <dbReference type="NCBI Taxonomy" id="1076179"/>
    <lineage>
        <taxon>unclassified sequences</taxon>
        <taxon>metagenomes</taxon>
        <taxon>ecological metagenomes</taxon>
    </lineage>
</organism>
<proteinExistence type="predicted"/>
<dbReference type="InterPro" id="IPR004681">
    <property type="entry name" value="TRAP_DctM"/>
</dbReference>
<keyword evidence="2" id="KW-1003">Cell membrane</keyword>
<dbReference type="PANTHER" id="PTHR33362">
    <property type="entry name" value="SIALIC ACID TRAP TRANSPORTER PERMEASE PROTEIN SIAT-RELATED"/>
    <property type="match status" value="1"/>
</dbReference>
<keyword evidence="3" id="KW-0997">Cell inner membrane</keyword>
<evidence type="ECO:0000313" key="9">
    <source>
        <dbReference type="EMBL" id="MPN31483.1"/>
    </source>
</evidence>
<keyword evidence="6 7" id="KW-0472">Membrane</keyword>
<evidence type="ECO:0000256" key="1">
    <source>
        <dbReference type="ARBA" id="ARBA00004429"/>
    </source>
</evidence>
<dbReference type="AlphaFoldDB" id="A0A645H6N1"/>
<evidence type="ECO:0000259" key="8">
    <source>
        <dbReference type="Pfam" id="PF06808"/>
    </source>
</evidence>
<gene>
    <name evidence="9" type="primary">dctM_88</name>
    <name evidence="9" type="ORF">SDC9_178957</name>
</gene>
<dbReference type="Pfam" id="PF06808">
    <property type="entry name" value="DctM"/>
    <property type="match status" value="1"/>
</dbReference>
<evidence type="ECO:0000256" key="3">
    <source>
        <dbReference type="ARBA" id="ARBA00022519"/>
    </source>
</evidence>
<dbReference type="EMBL" id="VSSQ01083024">
    <property type="protein sequence ID" value="MPN31483.1"/>
    <property type="molecule type" value="Genomic_DNA"/>
</dbReference>
<feature type="domain" description="TRAP C4-dicarboxylate transport system permease DctM subunit" evidence="8">
    <location>
        <begin position="2"/>
        <end position="114"/>
    </location>
</feature>
<sequence length="125" mass="13992">MELILSLNMSKNMFLAFCTIFFLFMGCILDAVPVILIFFPVLLPIALQFGIDPVHFGVITVLNLMIGLITPPVGALLFIETKIAKIDINTLLKEIWPHILVLMGVLILITFVPGFVTFLPNLFFK</sequence>
<comment type="subcellular location">
    <subcellularLocation>
        <location evidence="1">Cell inner membrane</location>
        <topology evidence="1">Multi-pass membrane protein</topology>
    </subcellularLocation>
</comment>
<feature type="transmembrane region" description="Helical" evidence="7">
    <location>
        <begin position="99"/>
        <end position="119"/>
    </location>
</feature>
<evidence type="ECO:0000256" key="4">
    <source>
        <dbReference type="ARBA" id="ARBA00022692"/>
    </source>
</evidence>
<protein>
    <submittedName>
        <fullName evidence="9">C4-dicarboxylate TRAP transporter large permease protein DctM</fullName>
    </submittedName>
</protein>
<dbReference type="GO" id="GO:0022857">
    <property type="term" value="F:transmembrane transporter activity"/>
    <property type="evidence" value="ECO:0007669"/>
    <property type="project" value="TreeGrafter"/>
</dbReference>
<evidence type="ECO:0000256" key="6">
    <source>
        <dbReference type="ARBA" id="ARBA00023136"/>
    </source>
</evidence>
<keyword evidence="4 7" id="KW-0812">Transmembrane</keyword>
<dbReference type="InterPro" id="IPR010656">
    <property type="entry name" value="DctM"/>
</dbReference>
<keyword evidence="5 7" id="KW-1133">Transmembrane helix</keyword>
<feature type="transmembrane region" description="Helical" evidence="7">
    <location>
        <begin position="54"/>
        <end position="79"/>
    </location>
</feature>
<reference evidence="9" key="1">
    <citation type="submission" date="2019-08" db="EMBL/GenBank/DDBJ databases">
        <authorList>
            <person name="Kucharzyk K."/>
            <person name="Murdoch R.W."/>
            <person name="Higgins S."/>
            <person name="Loffler F."/>
        </authorList>
    </citation>
    <scope>NUCLEOTIDE SEQUENCE</scope>
</reference>
<evidence type="ECO:0000256" key="2">
    <source>
        <dbReference type="ARBA" id="ARBA00022475"/>
    </source>
</evidence>
<name>A0A645H6N1_9ZZZZ</name>
<evidence type="ECO:0000256" key="7">
    <source>
        <dbReference type="SAM" id="Phobius"/>
    </source>
</evidence>
<accession>A0A645H6N1</accession>